<dbReference type="GO" id="GO:0008880">
    <property type="term" value="F:glucuronate isomerase activity"/>
    <property type="evidence" value="ECO:0007669"/>
    <property type="project" value="UniProtKB-UniRule"/>
</dbReference>
<dbReference type="Gene3D" id="3.20.20.140">
    <property type="entry name" value="Metal-dependent hydrolases"/>
    <property type="match status" value="1"/>
</dbReference>
<dbReference type="Gene3D" id="1.10.2020.10">
    <property type="entry name" value="uronate isomerase, domain 2, chain A"/>
    <property type="match status" value="1"/>
</dbReference>
<dbReference type="GO" id="GO:0019698">
    <property type="term" value="P:D-galacturonate catabolic process"/>
    <property type="evidence" value="ECO:0007669"/>
    <property type="project" value="TreeGrafter"/>
</dbReference>
<keyword evidence="6 7" id="KW-0413">Isomerase</keyword>
<dbReference type="PANTHER" id="PTHR30068">
    <property type="entry name" value="URONATE ISOMERASE"/>
    <property type="match status" value="1"/>
</dbReference>
<dbReference type="RefSeq" id="WP_091264762.1">
    <property type="nucleotide sequence ID" value="NZ_FNFK01000004.1"/>
</dbReference>
<dbReference type="InterPro" id="IPR003766">
    <property type="entry name" value="Uronate_isomerase"/>
</dbReference>
<accession>A0A1G8WGH5</accession>
<evidence type="ECO:0000256" key="4">
    <source>
        <dbReference type="ARBA" id="ARBA00012546"/>
    </source>
</evidence>
<gene>
    <name evidence="7" type="primary">uxaC</name>
    <name evidence="8" type="ORF">SAMN04488098_100416</name>
</gene>
<sequence length="464" mass="53355">MTFIHEDFMLQNETAKTLYHQIAKDLPIIDYHCHLDPKEIAEDHAFEDISELWLAGDHYKWRAMRANGVSEELITGNGSSKEKFKAWAETAEIALGNPLFHWTQLELKEYFGIEELLGSHNWETIYDEANRQLKEEDMTAQSLIAKSNVEFIGTTDTPFDSLEYHKQIADKEAFDVKVAPSFRPDELYDLSAEDVSRLEELTGKQAADYGTFLEIIEDRIDHFDRHGALISDHGITELLYKETSDEDIERIFASYKAGESVSDTDKAKWMTRLLVDLGQLYHDRGWIMQIHFGAIRNMNTRLFEQVGANVGVDSIFDQSKVAVHLNSLLDAMDKEGKLPKTIVYNLNPEHNHIVASAVANFQSNEEGIKGKVQFGAGWWFNDTEQGMLRQMETLADHGLLMHFVGMLTDSRSFVSYPRHDYFRRIFCNFVGEQVESGKFPDKPALLKQLVENVCYKNAKRYFQK</sequence>
<evidence type="ECO:0000256" key="6">
    <source>
        <dbReference type="ARBA" id="ARBA00023235"/>
    </source>
</evidence>
<dbReference type="UniPathway" id="UPA00246"/>
<reference evidence="9" key="1">
    <citation type="submission" date="2016-10" db="EMBL/GenBank/DDBJ databases">
        <authorList>
            <person name="Varghese N."/>
            <person name="Submissions S."/>
        </authorList>
    </citation>
    <scope>NUCLEOTIDE SEQUENCE [LARGE SCALE GENOMIC DNA]</scope>
    <source>
        <strain evidence="9">DSM 19181</strain>
    </source>
</reference>
<name>A0A1G8WGH5_9LACT</name>
<comment type="pathway">
    <text evidence="2 7">Carbohydrate metabolism; pentose and glucuronate interconversion.</text>
</comment>
<dbReference type="STRING" id="426701.SAMN04488098_100416"/>
<dbReference type="EC" id="5.3.1.12" evidence="4 7"/>
<comment type="catalytic activity">
    <reaction evidence="1 7">
        <text>D-glucuronate = D-fructuronate</text>
        <dbReference type="Rhea" id="RHEA:13049"/>
        <dbReference type="ChEBI" id="CHEBI:58720"/>
        <dbReference type="ChEBI" id="CHEBI:59863"/>
        <dbReference type="EC" id="5.3.1.12"/>
    </reaction>
</comment>
<dbReference type="SUPFAM" id="SSF51556">
    <property type="entry name" value="Metallo-dependent hydrolases"/>
    <property type="match status" value="1"/>
</dbReference>
<keyword evidence="9" id="KW-1185">Reference proteome</keyword>
<evidence type="ECO:0000313" key="9">
    <source>
        <dbReference type="Proteomes" id="UP000199433"/>
    </source>
</evidence>
<evidence type="ECO:0000256" key="3">
    <source>
        <dbReference type="ARBA" id="ARBA00008397"/>
    </source>
</evidence>
<dbReference type="OrthoDB" id="9766564at2"/>
<comment type="similarity">
    <text evidence="3 7">Belongs to the metallo-dependent hydrolases superfamily. Uronate isomerase family.</text>
</comment>
<evidence type="ECO:0000256" key="5">
    <source>
        <dbReference type="ARBA" id="ARBA00020555"/>
    </source>
</evidence>
<dbReference type="InterPro" id="IPR032466">
    <property type="entry name" value="Metal_Hydrolase"/>
</dbReference>
<dbReference type="NCBIfam" id="NF002794">
    <property type="entry name" value="PRK02925.1"/>
    <property type="match status" value="1"/>
</dbReference>
<proteinExistence type="inferred from homology"/>
<dbReference type="EMBL" id="FNFK01000004">
    <property type="protein sequence ID" value="SDJ77449.1"/>
    <property type="molecule type" value="Genomic_DNA"/>
</dbReference>
<dbReference type="HAMAP" id="MF_00675">
    <property type="entry name" value="UxaC"/>
    <property type="match status" value="1"/>
</dbReference>
<evidence type="ECO:0000256" key="7">
    <source>
        <dbReference type="HAMAP-Rule" id="MF_00675"/>
    </source>
</evidence>
<dbReference type="Proteomes" id="UP000199433">
    <property type="component" value="Unassembled WGS sequence"/>
</dbReference>
<evidence type="ECO:0000256" key="2">
    <source>
        <dbReference type="ARBA" id="ARBA00004892"/>
    </source>
</evidence>
<dbReference type="Pfam" id="PF02614">
    <property type="entry name" value="UxaC"/>
    <property type="match status" value="1"/>
</dbReference>
<dbReference type="AlphaFoldDB" id="A0A1G8WGH5"/>
<dbReference type="GO" id="GO:0042840">
    <property type="term" value="P:D-glucuronate catabolic process"/>
    <property type="evidence" value="ECO:0007669"/>
    <property type="project" value="TreeGrafter"/>
</dbReference>
<comment type="catalytic activity">
    <reaction evidence="7">
        <text>aldehydo-D-galacturonate = keto-D-tagaturonate</text>
        <dbReference type="Rhea" id="RHEA:27702"/>
        <dbReference type="ChEBI" id="CHEBI:12952"/>
        <dbReference type="ChEBI" id="CHEBI:17886"/>
    </reaction>
</comment>
<evidence type="ECO:0000256" key="1">
    <source>
        <dbReference type="ARBA" id="ARBA00001165"/>
    </source>
</evidence>
<evidence type="ECO:0000313" key="8">
    <source>
        <dbReference type="EMBL" id="SDJ77449.1"/>
    </source>
</evidence>
<protein>
    <recommendedName>
        <fullName evidence="5 7">Uronate isomerase</fullName>
        <ecNumber evidence="4 7">5.3.1.12</ecNumber>
    </recommendedName>
    <alternativeName>
        <fullName evidence="7">Glucuronate isomerase</fullName>
    </alternativeName>
    <alternativeName>
        <fullName evidence="7">Uronic isomerase</fullName>
    </alternativeName>
</protein>
<organism evidence="8 9">
    <name type="scientific">Alkalibacterium thalassium</name>
    <dbReference type="NCBI Taxonomy" id="426701"/>
    <lineage>
        <taxon>Bacteria</taxon>
        <taxon>Bacillati</taxon>
        <taxon>Bacillota</taxon>
        <taxon>Bacilli</taxon>
        <taxon>Lactobacillales</taxon>
        <taxon>Carnobacteriaceae</taxon>
        <taxon>Alkalibacterium</taxon>
    </lineage>
</organism>
<dbReference type="PANTHER" id="PTHR30068:SF4">
    <property type="entry name" value="URONATE ISOMERASE"/>
    <property type="match status" value="1"/>
</dbReference>